<evidence type="ECO:0000256" key="1">
    <source>
        <dbReference type="SAM" id="MobiDB-lite"/>
    </source>
</evidence>
<organism evidence="2 3">
    <name type="scientific">Streptomyces calidiresistens</name>
    <dbReference type="NCBI Taxonomy" id="1485586"/>
    <lineage>
        <taxon>Bacteria</taxon>
        <taxon>Bacillati</taxon>
        <taxon>Actinomycetota</taxon>
        <taxon>Actinomycetes</taxon>
        <taxon>Kitasatosporales</taxon>
        <taxon>Streptomycetaceae</taxon>
        <taxon>Streptomyces</taxon>
    </lineage>
</organism>
<reference evidence="3" key="1">
    <citation type="submission" date="2019-10" db="EMBL/GenBank/DDBJ databases">
        <title>Streptomyces sp. nov., a novel actinobacterium isolated from alkaline environment.</title>
        <authorList>
            <person name="Golinska P."/>
        </authorList>
    </citation>
    <scope>NUCLEOTIDE SEQUENCE [LARGE SCALE GENOMIC DNA]</scope>
    <source>
        <strain evidence="3">DSM 42108</strain>
    </source>
</reference>
<evidence type="ECO:0008006" key="4">
    <source>
        <dbReference type="Google" id="ProtNLM"/>
    </source>
</evidence>
<keyword evidence="3" id="KW-1185">Reference proteome</keyword>
<name>A0A7W3T5F5_9ACTN</name>
<gene>
    <name evidence="2" type="ORF">FOE67_17640</name>
</gene>
<evidence type="ECO:0000313" key="3">
    <source>
        <dbReference type="Proteomes" id="UP000530234"/>
    </source>
</evidence>
<evidence type="ECO:0000313" key="2">
    <source>
        <dbReference type="EMBL" id="MBB0231280.1"/>
    </source>
</evidence>
<dbReference type="AlphaFoldDB" id="A0A7W3T5F5"/>
<comment type="caution">
    <text evidence="2">The sequence shown here is derived from an EMBL/GenBank/DDBJ whole genome shotgun (WGS) entry which is preliminary data.</text>
</comment>
<dbReference type="Proteomes" id="UP000530234">
    <property type="component" value="Unassembled WGS sequence"/>
</dbReference>
<proteinExistence type="predicted"/>
<feature type="compositionally biased region" description="Gly residues" evidence="1">
    <location>
        <begin position="88"/>
        <end position="98"/>
    </location>
</feature>
<sequence>MRTTSIHTPHAPARVRRGRALAAGTAALILALAACGSGDNGDGDDGADGGSSGGAGGQDPTAPPTTGGASDGGTGDTGSSEGDTAGDDGSGGTEGTAGGAAVADLGATHTITPSQGLTLAIAVDLDRLVVPNDEVDGGFGADGDEEYALLTITATNPGDQPITLDAVYQECTVDGQVTEYELWEGITTEWPNLVPAGGEVTWAPTCALDGGQELTYSIAVNDSDTVWWTGTIR</sequence>
<accession>A0A7W3T5F5</accession>
<feature type="compositionally biased region" description="Gly residues" evidence="1">
    <location>
        <begin position="48"/>
        <end position="57"/>
    </location>
</feature>
<feature type="compositionally biased region" description="Low complexity" evidence="1">
    <location>
        <begin position="58"/>
        <end position="68"/>
    </location>
</feature>
<dbReference type="RefSeq" id="WP_182665488.1">
    <property type="nucleotide sequence ID" value="NZ_VKHS01000473.1"/>
</dbReference>
<dbReference type="PROSITE" id="PS51257">
    <property type="entry name" value="PROKAR_LIPOPROTEIN"/>
    <property type="match status" value="1"/>
</dbReference>
<feature type="region of interest" description="Disordered" evidence="1">
    <location>
        <begin position="42"/>
        <end position="98"/>
    </location>
</feature>
<protein>
    <recommendedName>
        <fullName evidence="4">DUF4352 domain-containing protein</fullName>
    </recommendedName>
</protein>
<dbReference type="EMBL" id="VKHS01000473">
    <property type="protein sequence ID" value="MBB0231280.1"/>
    <property type="molecule type" value="Genomic_DNA"/>
</dbReference>